<protein>
    <submittedName>
        <fullName evidence="1">Uncharacterized protein</fullName>
    </submittedName>
</protein>
<proteinExistence type="predicted"/>
<name>A0A6J5T747_9CAUD</name>
<dbReference type="EMBL" id="LR797531">
    <property type="protein sequence ID" value="CAB4223368.1"/>
    <property type="molecule type" value="Genomic_DNA"/>
</dbReference>
<evidence type="ECO:0000313" key="1">
    <source>
        <dbReference type="EMBL" id="CAB4223368.1"/>
    </source>
</evidence>
<organism evidence="1">
    <name type="scientific">uncultured Caudovirales phage</name>
    <dbReference type="NCBI Taxonomy" id="2100421"/>
    <lineage>
        <taxon>Viruses</taxon>
        <taxon>Duplodnaviria</taxon>
        <taxon>Heunggongvirae</taxon>
        <taxon>Uroviricota</taxon>
        <taxon>Caudoviricetes</taxon>
        <taxon>Peduoviridae</taxon>
        <taxon>Maltschvirus</taxon>
        <taxon>Maltschvirus maltsch</taxon>
    </lineage>
</organism>
<accession>A0A6J5T747</accession>
<sequence length="106" mass="12024">MAMQKIVVLDQCQIPNGRNVIGDFCMLIIEDGRVISKSAPHTINMQIDDDYAAVLAENNQDITTRPDLLWPAIQPDEWARFVGYCEISHTPEIKAAYAIHKNKEVR</sequence>
<gene>
    <name evidence="1" type="ORF">UFOVP1670_32</name>
</gene>
<reference evidence="1" key="1">
    <citation type="submission" date="2020-05" db="EMBL/GenBank/DDBJ databases">
        <authorList>
            <person name="Chiriac C."/>
            <person name="Salcher M."/>
            <person name="Ghai R."/>
            <person name="Kavagutti S V."/>
        </authorList>
    </citation>
    <scope>NUCLEOTIDE SEQUENCE</scope>
</reference>